<protein>
    <recommendedName>
        <fullName evidence="4">Tetratricopeptide repeat protein</fullName>
    </recommendedName>
</protein>
<reference evidence="2 3" key="1">
    <citation type="submission" date="2022-01" db="EMBL/GenBank/DDBJ databases">
        <title>Flavihumibacter sp. nov., isolated from sediment of a river.</title>
        <authorList>
            <person name="Liu H."/>
        </authorList>
    </citation>
    <scope>NUCLEOTIDE SEQUENCE [LARGE SCALE GENOMIC DNA]</scope>
    <source>
        <strain evidence="2 3">RY-1</strain>
    </source>
</reference>
<organism evidence="2 3">
    <name type="scientific">Flavihumibacter fluminis</name>
    <dbReference type="NCBI Taxonomy" id="2909236"/>
    <lineage>
        <taxon>Bacteria</taxon>
        <taxon>Pseudomonadati</taxon>
        <taxon>Bacteroidota</taxon>
        <taxon>Chitinophagia</taxon>
        <taxon>Chitinophagales</taxon>
        <taxon>Chitinophagaceae</taxon>
        <taxon>Flavihumibacter</taxon>
    </lineage>
</organism>
<evidence type="ECO:0000313" key="2">
    <source>
        <dbReference type="EMBL" id="MCF1716231.1"/>
    </source>
</evidence>
<dbReference type="EMBL" id="JAKEVY010000004">
    <property type="protein sequence ID" value="MCF1716231.1"/>
    <property type="molecule type" value="Genomic_DNA"/>
</dbReference>
<proteinExistence type="predicted"/>
<feature type="signal peptide" evidence="1">
    <location>
        <begin position="1"/>
        <end position="19"/>
    </location>
</feature>
<gene>
    <name evidence="2" type="ORF">L0U88_16435</name>
</gene>
<feature type="chain" id="PRO_5046704619" description="Tetratricopeptide repeat protein" evidence="1">
    <location>
        <begin position="20"/>
        <end position="213"/>
    </location>
</feature>
<keyword evidence="1" id="KW-0732">Signal</keyword>
<comment type="caution">
    <text evidence="2">The sequence shown here is derived from an EMBL/GenBank/DDBJ whole genome shotgun (WGS) entry which is preliminary data.</text>
</comment>
<dbReference type="RefSeq" id="WP_234867243.1">
    <property type="nucleotide sequence ID" value="NZ_JAKEVY010000004.1"/>
</dbReference>
<name>A0ABS9BNP9_9BACT</name>
<keyword evidence="3" id="KW-1185">Reference proteome</keyword>
<evidence type="ECO:0008006" key="4">
    <source>
        <dbReference type="Google" id="ProtNLM"/>
    </source>
</evidence>
<sequence length="213" mass="23699">MKQTAFLLLFMLGSFSLFAQSEKYQKTMQQRIAEIETAVQNGNMPALANTFERIAEAEKNQWLPYYYAAYCQVMTALLEQDKSKVDPIADKAEVLLKKAEELAGGANSEINVIYSMIATAHLTVDPAARWMQYGQSSSAFLEKAKAQDPTNPRPLYLEGQSKFYTPEQFGGGKAAAAQVLEKAIAMFDQFKPASELHPTWGKAAAQYFLAQCK</sequence>
<accession>A0ABS9BNP9</accession>
<dbReference type="Proteomes" id="UP001200145">
    <property type="component" value="Unassembled WGS sequence"/>
</dbReference>
<evidence type="ECO:0000256" key="1">
    <source>
        <dbReference type="SAM" id="SignalP"/>
    </source>
</evidence>
<evidence type="ECO:0000313" key="3">
    <source>
        <dbReference type="Proteomes" id="UP001200145"/>
    </source>
</evidence>